<accession>A0ABP9FLS7</accession>
<dbReference type="HAMAP" id="MF_01235">
    <property type="entry name" value="ManNAc6P_epimer"/>
    <property type="match status" value="1"/>
</dbReference>
<evidence type="ECO:0000256" key="6">
    <source>
        <dbReference type="ARBA" id="ARBA00023277"/>
    </source>
</evidence>
<reference evidence="9" key="1">
    <citation type="journal article" date="2019" name="Int. J. Syst. Evol. Microbiol.">
        <title>The Global Catalogue of Microorganisms (GCM) 10K type strain sequencing project: providing services to taxonomists for standard genome sequencing and annotation.</title>
        <authorList>
            <consortium name="The Broad Institute Genomics Platform"/>
            <consortium name="The Broad Institute Genome Sequencing Center for Infectious Disease"/>
            <person name="Wu L."/>
            <person name="Ma J."/>
        </authorList>
    </citation>
    <scope>NUCLEOTIDE SEQUENCE [LARGE SCALE GENOMIC DNA]</scope>
    <source>
        <strain evidence="9">JCM 19125</strain>
    </source>
</reference>
<dbReference type="InterPro" id="IPR007260">
    <property type="entry name" value="NanE"/>
</dbReference>
<dbReference type="SUPFAM" id="SSF51366">
    <property type="entry name" value="Ribulose-phoshate binding barrel"/>
    <property type="match status" value="1"/>
</dbReference>
<comment type="pathway">
    <text evidence="3 7">Amino-sugar metabolism; N-acetylneuraminate degradation; D-fructose 6-phosphate from N-acetylneuraminate: step 3/5.</text>
</comment>
<keyword evidence="5 7" id="KW-0413">Isomerase</keyword>
<name>A0ABP9FLS7_9ACTN</name>
<evidence type="ECO:0000256" key="1">
    <source>
        <dbReference type="ARBA" id="ARBA00000056"/>
    </source>
</evidence>
<gene>
    <name evidence="7" type="primary">nanE</name>
    <name evidence="8" type="ORF">GCM10025789_19580</name>
</gene>
<comment type="similarity">
    <text evidence="4 7">Belongs to the NanE family.</text>
</comment>
<dbReference type="RefSeq" id="WP_345582325.1">
    <property type="nucleotide sequence ID" value="NZ_BAABLV010000031.1"/>
</dbReference>
<comment type="function">
    <text evidence="2 7">Converts N-acetylmannosamine-6-phosphate (ManNAc-6-P) to N-acetylglucosamine-6-phosphate (GlcNAc-6-P).</text>
</comment>
<dbReference type="PANTHER" id="PTHR36204">
    <property type="entry name" value="N-ACETYLMANNOSAMINE-6-PHOSPHATE 2-EPIMERASE-RELATED"/>
    <property type="match status" value="1"/>
</dbReference>
<dbReference type="Gene3D" id="3.20.20.70">
    <property type="entry name" value="Aldolase class I"/>
    <property type="match status" value="1"/>
</dbReference>
<dbReference type="PANTHER" id="PTHR36204:SF1">
    <property type="entry name" value="N-ACETYLMANNOSAMINE-6-PHOSPHATE 2-EPIMERASE-RELATED"/>
    <property type="match status" value="1"/>
</dbReference>
<keyword evidence="9" id="KW-1185">Reference proteome</keyword>
<dbReference type="EMBL" id="BAABLV010000031">
    <property type="protein sequence ID" value="GAA4901040.1"/>
    <property type="molecule type" value="Genomic_DNA"/>
</dbReference>
<evidence type="ECO:0000313" key="9">
    <source>
        <dbReference type="Proteomes" id="UP001501521"/>
    </source>
</evidence>
<dbReference type="Pfam" id="PF04131">
    <property type="entry name" value="NanE"/>
    <property type="match status" value="1"/>
</dbReference>
<dbReference type="CDD" id="cd04729">
    <property type="entry name" value="NanE"/>
    <property type="match status" value="1"/>
</dbReference>
<evidence type="ECO:0000256" key="2">
    <source>
        <dbReference type="ARBA" id="ARBA00002147"/>
    </source>
</evidence>
<dbReference type="InterPro" id="IPR013785">
    <property type="entry name" value="Aldolase_TIM"/>
</dbReference>
<comment type="caution">
    <text evidence="8">The sequence shown here is derived from an EMBL/GenBank/DDBJ whole genome shotgun (WGS) entry which is preliminary data.</text>
</comment>
<evidence type="ECO:0000256" key="3">
    <source>
        <dbReference type="ARBA" id="ARBA00005081"/>
    </source>
</evidence>
<protein>
    <recommendedName>
        <fullName evidence="7">Putative N-acetylmannosamine-6-phosphate 2-epimerase</fullName>
        <ecNumber evidence="7">5.1.3.9</ecNumber>
    </recommendedName>
    <alternativeName>
        <fullName evidence="7">ManNAc-6-P epimerase</fullName>
    </alternativeName>
</protein>
<evidence type="ECO:0000256" key="7">
    <source>
        <dbReference type="HAMAP-Rule" id="MF_01235"/>
    </source>
</evidence>
<keyword evidence="6 7" id="KW-0119">Carbohydrate metabolism</keyword>
<dbReference type="InterPro" id="IPR011060">
    <property type="entry name" value="RibuloseP-bd_barrel"/>
</dbReference>
<evidence type="ECO:0000256" key="5">
    <source>
        <dbReference type="ARBA" id="ARBA00023235"/>
    </source>
</evidence>
<dbReference type="NCBIfam" id="NF002231">
    <property type="entry name" value="PRK01130.1"/>
    <property type="match status" value="1"/>
</dbReference>
<dbReference type="Proteomes" id="UP001501521">
    <property type="component" value="Unassembled WGS sequence"/>
</dbReference>
<organism evidence="8 9">
    <name type="scientific">Tessaracoccus lubricantis</name>
    <dbReference type="NCBI Taxonomy" id="545543"/>
    <lineage>
        <taxon>Bacteria</taxon>
        <taxon>Bacillati</taxon>
        <taxon>Actinomycetota</taxon>
        <taxon>Actinomycetes</taxon>
        <taxon>Propionibacteriales</taxon>
        <taxon>Propionibacteriaceae</taxon>
        <taxon>Tessaracoccus</taxon>
    </lineage>
</organism>
<dbReference type="EC" id="5.1.3.9" evidence="7"/>
<comment type="catalytic activity">
    <reaction evidence="1 7">
        <text>an N-acyl-D-glucosamine 6-phosphate = an N-acyl-D-mannosamine 6-phosphate</text>
        <dbReference type="Rhea" id="RHEA:23932"/>
        <dbReference type="ChEBI" id="CHEBI:57599"/>
        <dbReference type="ChEBI" id="CHEBI:57666"/>
        <dbReference type="EC" id="5.1.3.9"/>
    </reaction>
</comment>
<evidence type="ECO:0000256" key="4">
    <source>
        <dbReference type="ARBA" id="ARBA00007439"/>
    </source>
</evidence>
<sequence>MNAVIQQLKGKLIVSCQAYPGEPMLDPNTMAQVAESAVRGGAAAIRAKGLADLRAIRQRVDVPLIGLVKVGDTGVYITPTLKDCIEVAETGCEIIAIDGTRRERPDGRTLAETIAEFKAQFPEVLVMADCGSEGDAVAAEQAGADIIGTTLVGYSGERPKTTGVDWEAVDQIVAAVERPVLVEGRVHTPQVAAEAMQRGAWSVVVGTAITHPATITGWFADAVHNAG</sequence>
<proteinExistence type="inferred from homology"/>
<evidence type="ECO:0000313" key="8">
    <source>
        <dbReference type="EMBL" id="GAA4901040.1"/>
    </source>
</evidence>